<dbReference type="Gene3D" id="3.80.10.10">
    <property type="entry name" value="Ribonuclease Inhibitor"/>
    <property type="match status" value="1"/>
</dbReference>
<dbReference type="InterPro" id="IPR035897">
    <property type="entry name" value="Toll_tir_struct_dom_sf"/>
</dbReference>
<dbReference type="AlphaFoldDB" id="A0A8X7VBL0"/>
<dbReference type="InterPro" id="IPR000157">
    <property type="entry name" value="TIR_dom"/>
</dbReference>
<feature type="domain" description="TIR" evidence="4">
    <location>
        <begin position="12"/>
        <end position="153"/>
    </location>
</feature>
<dbReference type="PRINTS" id="PR00364">
    <property type="entry name" value="DISEASERSIST"/>
</dbReference>
<dbReference type="OrthoDB" id="1048841at2759"/>
<dbReference type="Pfam" id="PF01582">
    <property type="entry name" value="TIR"/>
    <property type="match status" value="2"/>
</dbReference>
<dbReference type="GO" id="GO:0007165">
    <property type="term" value="P:signal transduction"/>
    <property type="evidence" value="ECO:0007669"/>
    <property type="project" value="InterPro"/>
</dbReference>
<dbReference type="GO" id="GO:0016787">
    <property type="term" value="F:hydrolase activity"/>
    <property type="evidence" value="ECO:0007669"/>
    <property type="project" value="UniProtKB-KW"/>
</dbReference>
<dbReference type="PROSITE" id="PS50104">
    <property type="entry name" value="TIR"/>
    <property type="match status" value="2"/>
</dbReference>
<dbReference type="InterPro" id="IPR042197">
    <property type="entry name" value="Apaf_helical"/>
</dbReference>
<dbReference type="GO" id="GO:0043531">
    <property type="term" value="F:ADP binding"/>
    <property type="evidence" value="ECO:0007669"/>
    <property type="project" value="InterPro"/>
</dbReference>
<reference evidence="5 6" key="1">
    <citation type="submission" date="2020-02" db="EMBL/GenBank/DDBJ databases">
        <authorList>
            <person name="Ma Q."/>
            <person name="Huang Y."/>
            <person name="Song X."/>
            <person name="Pei D."/>
        </authorList>
    </citation>
    <scope>NUCLEOTIDE SEQUENCE [LARGE SCALE GENOMIC DNA]</scope>
    <source>
        <strain evidence="5">Sxm20200214</strain>
        <tissue evidence="5">Leaf</tissue>
    </source>
</reference>
<keyword evidence="1" id="KW-0433">Leucine-rich repeat</keyword>
<dbReference type="InterPro" id="IPR002182">
    <property type="entry name" value="NB-ARC"/>
</dbReference>
<dbReference type="InterPro" id="IPR027417">
    <property type="entry name" value="P-loop_NTPase"/>
</dbReference>
<proteinExistence type="predicted"/>
<keyword evidence="2" id="KW-0677">Repeat</keyword>
<name>A0A8X7VBL0_BRACI</name>
<keyword evidence="6" id="KW-1185">Reference proteome</keyword>
<keyword evidence="3" id="KW-0378">Hydrolase</keyword>
<organism evidence="5 6">
    <name type="scientific">Brassica carinata</name>
    <name type="common">Ethiopian mustard</name>
    <name type="synonym">Abyssinian cabbage</name>
    <dbReference type="NCBI Taxonomy" id="52824"/>
    <lineage>
        <taxon>Eukaryota</taxon>
        <taxon>Viridiplantae</taxon>
        <taxon>Streptophyta</taxon>
        <taxon>Embryophyta</taxon>
        <taxon>Tracheophyta</taxon>
        <taxon>Spermatophyta</taxon>
        <taxon>Magnoliopsida</taxon>
        <taxon>eudicotyledons</taxon>
        <taxon>Gunneridae</taxon>
        <taxon>Pentapetalae</taxon>
        <taxon>rosids</taxon>
        <taxon>malvids</taxon>
        <taxon>Brassicales</taxon>
        <taxon>Brassicaceae</taxon>
        <taxon>Brassiceae</taxon>
        <taxon>Brassica</taxon>
    </lineage>
</organism>
<evidence type="ECO:0000256" key="3">
    <source>
        <dbReference type="ARBA" id="ARBA00022801"/>
    </source>
</evidence>
<gene>
    <name evidence="5" type="ORF">Bca52824_027979</name>
</gene>
<dbReference type="InterPro" id="IPR011713">
    <property type="entry name" value="Leu-rich_rpt_3"/>
</dbReference>
<evidence type="ECO:0000259" key="4">
    <source>
        <dbReference type="PROSITE" id="PS50104"/>
    </source>
</evidence>
<evidence type="ECO:0000256" key="1">
    <source>
        <dbReference type="ARBA" id="ARBA00022614"/>
    </source>
</evidence>
<accession>A0A8X7VBL0</accession>
<dbReference type="InterPro" id="IPR058192">
    <property type="entry name" value="WHD_ROQ1-like"/>
</dbReference>
<evidence type="ECO:0000313" key="6">
    <source>
        <dbReference type="Proteomes" id="UP000886595"/>
    </source>
</evidence>
<dbReference type="Pfam" id="PF23282">
    <property type="entry name" value="WHD_ROQ1"/>
    <property type="match status" value="2"/>
</dbReference>
<dbReference type="InterPro" id="IPR044974">
    <property type="entry name" value="Disease_R_plants"/>
</dbReference>
<dbReference type="Gene3D" id="3.40.50.300">
    <property type="entry name" value="P-loop containing nucleotide triphosphate hydrolases"/>
    <property type="match status" value="1"/>
</dbReference>
<dbReference type="InterPro" id="IPR032675">
    <property type="entry name" value="LRR_dom_sf"/>
</dbReference>
<comment type="caution">
    <text evidence="5">The sequence shown here is derived from an EMBL/GenBank/DDBJ whole genome shotgun (WGS) entry which is preliminary data.</text>
</comment>
<dbReference type="Pfam" id="PF07725">
    <property type="entry name" value="LRR_3"/>
    <property type="match status" value="1"/>
</dbReference>
<protein>
    <recommendedName>
        <fullName evidence="4">TIR domain-containing protein</fullName>
    </recommendedName>
</protein>
<sequence>MASSSSSQATNCSHDVFLSFRGEDVRRKFRSHLLKELDRKLITFIDDEMERGRSIAPQLIKAIQGSRIEDLGSRISVVMFSDNFPNSSWCLDELVEIMKCREEQVDPSHVRKQTHAFGELFKKTCKGRMEEQKLLSNEAKMIEKIANDVSNKLISTASPDFVDFVGIEGHINNMNSLLNLESEEVIKVGIWGPSGVGKTTIGRALFNQISCQFLPSIFIDKTKENFTRAMSDDYNTSLYLQTQFLAEVLDQKDIKIHGLGAVEERLGHKKVLVIFDDMDDKVLLNALVGKTTWFGPRSRIVVISKDRGLLRACGIESDCIYQVDLPSQVLAFQMFCRCVFGQDSPHDGFMELATEAVKLTGNLPLCLNVSGSSLRGIKKEEWAERFPKLRDSLAGQIDNTLRDSYGRLKGEDRATFLHIACLFNHKPRDYVIRLLEDSRLGVDVGLVTLAERCLIQISEDKIIRMHDFVEKMGREIVRQPYIYSPGEREFLMDSQEIRDVLLDGTGTKSVRGIFFNLSEIKNSFSISEKSFKTMKKLRFLIIYGVIPDDIEVILALQGGEEDMWRHLRLLEWCGFSMRCMPSNFSPENLVELIMPNSHLETLWDGAQELCLEDCWSLVMIPSSIGNLKKLRRLNMKRCKKLQGLPTNIDLESLLSLHFSGCSQLTSFPQISRNISYLFLDETETAEVPGMIENISGICYILMNGCSNLKYISPNILKLKHLEVMFFSNSEFLPEASWYDSPSAEATAADNTHTQLPDASSSHSWKNDVFLNFLGSDVRRTVLSHLYKELKRKGITRFREYDIVRGHDLATHLGHGIRESRIAIVLLSNNYASSSWCLDELVEIIKCVEEIGQKQILDLGKRHKVDNQQKWLQAFTVLSKLQGYHTRDWDSEAEMIERMAVDISFALTITPEILPMILDQETDKTLKLHYNSLTWNEKVLFRHIACFLNNETYESVMRLLEDSDLNVGGSLKILYEKSLIQISEERVISMHHVLQKIGREIVLGPFINQPAYCQFLTDTSGGFDVLVDQTGTENVFGISFKVSEMEERLRRDEKFKGMKRLEFMRVYKESLYGKEVRVHLVKGLHSLWERLSKI</sequence>
<feature type="domain" description="TIR" evidence="4">
    <location>
        <begin position="764"/>
        <end position="906"/>
    </location>
</feature>
<evidence type="ECO:0000313" key="5">
    <source>
        <dbReference type="EMBL" id="KAG2308231.1"/>
    </source>
</evidence>
<dbReference type="SUPFAM" id="SSF52200">
    <property type="entry name" value="Toll/Interleukin receptor TIR domain"/>
    <property type="match status" value="2"/>
</dbReference>
<dbReference type="PANTHER" id="PTHR11017">
    <property type="entry name" value="LEUCINE-RICH REPEAT-CONTAINING PROTEIN"/>
    <property type="match status" value="1"/>
</dbReference>
<dbReference type="Gene3D" id="1.10.8.430">
    <property type="entry name" value="Helical domain of apoptotic protease-activating factors"/>
    <property type="match status" value="1"/>
</dbReference>
<dbReference type="Gene3D" id="3.40.50.10140">
    <property type="entry name" value="Toll/interleukin-1 receptor homology (TIR) domain"/>
    <property type="match status" value="2"/>
</dbReference>
<dbReference type="SUPFAM" id="SSF52540">
    <property type="entry name" value="P-loop containing nucleoside triphosphate hydrolases"/>
    <property type="match status" value="1"/>
</dbReference>
<dbReference type="SUPFAM" id="SSF52058">
    <property type="entry name" value="L domain-like"/>
    <property type="match status" value="1"/>
</dbReference>
<dbReference type="SMART" id="SM00255">
    <property type="entry name" value="TIR"/>
    <property type="match status" value="2"/>
</dbReference>
<evidence type="ECO:0000256" key="2">
    <source>
        <dbReference type="ARBA" id="ARBA00022737"/>
    </source>
</evidence>
<dbReference type="FunFam" id="3.40.50.300:FF:001002">
    <property type="entry name" value="Disease resistance protein (TIR-NBS-LRR class)"/>
    <property type="match status" value="1"/>
</dbReference>
<dbReference type="PANTHER" id="PTHR11017:SF402">
    <property type="entry name" value="TIR DOMAIN-CONTAINING PROTEIN"/>
    <property type="match status" value="1"/>
</dbReference>
<dbReference type="Pfam" id="PF00931">
    <property type="entry name" value="NB-ARC"/>
    <property type="match status" value="1"/>
</dbReference>
<dbReference type="GO" id="GO:0006952">
    <property type="term" value="P:defense response"/>
    <property type="evidence" value="ECO:0007669"/>
    <property type="project" value="InterPro"/>
</dbReference>
<dbReference type="EMBL" id="JAAMPC010000006">
    <property type="protein sequence ID" value="KAG2308231.1"/>
    <property type="molecule type" value="Genomic_DNA"/>
</dbReference>
<dbReference type="Proteomes" id="UP000886595">
    <property type="component" value="Unassembled WGS sequence"/>
</dbReference>